<dbReference type="InterPro" id="IPR046953">
    <property type="entry name" value="Spore_GerAC-like_C"/>
</dbReference>
<keyword evidence="5" id="KW-0472">Membrane</keyword>
<protein>
    <submittedName>
        <fullName evidence="10">Ger(X)C family spore germination protein</fullName>
    </submittedName>
</protein>
<evidence type="ECO:0000313" key="11">
    <source>
        <dbReference type="Proteomes" id="UP000618579"/>
    </source>
</evidence>
<comment type="similarity">
    <text evidence="2">Belongs to the GerABKC lipoprotein family.</text>
</comment>
<evidence type="ECO:0000256" key="3">
    <source>
        <dbReference type="ARBA" id="ARBA00022544"/>
    </source>
</evidence>
<dbReference type="InterPro" id="IPR008844">
    <property type="entry name" value="Spore_GerAC-like"/>
</dbReference>
<organism evidence="10 11">
    <name type="scientific">Paenibacillus planticolens</name>
    <dbReference type="NCBI Taxonomy" id="2654976"/>
    <lineage>
        <taxon>Bacteria</taxon>
        <taxon>Bacillati</taxon>
        <taxon>Bacillota</taxon>
        <taxon>Bacilli</taxon>
        <taxon>Bacillales</taxon>
        <taxon>Paenibacillaceae</taxon>
        <taxon>Paenibacillus</taxon>
    </lineage>
</organism>
<evidence type="ECO:0000259" key="8">
    <source>
        <dbReference type="Pfam" id="PF05504"/>
    </source>
</evidence>
<dbReference type="NCBIfam" id="TIGR02887">
    <property type="entry name" value="spore_ger_x_C"/>
    <property type="match status" value="1"/>
</dbReference>
<comment type="subcellular location">
    <subcellularLocation>
        <location evidence="1">Membrane</location>
        <topology evidence="1">Lipid-anchor</topology>
    </subcellularLocation>
</comment>
<dbReference type="Gene3D" id="6.20.190.10">
    <property type="entry name" value="Nutrient germinant receptor protein C, domain 1"/>
    <property type="match status" value="1"/>
</dbReference>
<evidence type="ECO:0000256" key="6">
    <source>
        <dbReference type="ARBA" id="ARBA00023139"/>
    </source>
</evidence>
<reference evidence="10 11" key="1">
    <citation type="submission" date="2019-10" db="EMBL/GenBank/DDBJ databases">
        <title>Description of Paenibacillus pedi sp. nov.</title>
        <authorList>
            <person name="Carlier A."/>
            <person name="Qi S."/>
        </authorList>
    </citation>
    <scope>NUCLEOTIDE SEQUENCE [LARGE SCALE GENOMIC DNA]</scope>
    <source>
        <strain evidence="10 11">LMG 31457</strain>
    </source>
</reference>
<evidence type="ECO:0000256" key="7">
    <source>
        <dbReference type="ARBA" id="ARBA00023288"/>
    </source>
</evidence>
<dbReference type="InterPro" id="IPR057336">
    <property type="entry name" value="GerAC_N"/>
</dbReference>
<dbReference type="Gene3D" id="3.30.300.210">
    <property type="entry name" value="Nutrient germinant receptor protein C, domain 3"/>
    <property type="match status" value="1"/>
</dbReference>
<evidence type="ECO:0000313" key="10">
    <source>
        <dbReference type="EMBL" id="NOV01075.1"/>
    </source>
</evidence>
<keyword evidence="7" id="KW-0449">Lipoprotein</keyword>
<evidence type="ECO:0000259" key="9">
    <source>
        <dbReference type="Pfam" id="PF25198"/>
    </source>
</evidence>
<evidence type="ECO:0000256" key="4">
    <source>
        <dbReference type="ARBA" id="ARBA00022729"/>
    </source>
</evidence>
<keyword evidence="6" id="KW-0564">Palmitate</keyword>
<gene>
    <name evidence="10" type="ORF">GC097_13740</name>
</gene>
<feature type="domain" description="Spore germination protein N-terminal" evidence="9">
    <location>
        <begin position="65"/>
        <end position="237"/>
    </location>
</feature>
<accession>A0ABX1ZLW2</accession>
<comment type="caution">
    <text evidence="10">The sequence shown here is derived from an EMBL/GenBank/DDBJ whole genome shotgun (WGS) entry which is preliminary data.</text>
</comment>
<evidence type="ECO:0000256" key="5">
    <source>
        <dbReference type="ARBA" id="ARBA00023136"/>
    </source>
</evidence>
<dbReference type="Pfam" id="PF25198">
    <property type="entry name" value="Spore_GerAC_N"/>
    <property type="match status" value="1"/>
</dbReference>
<feature type="domain" description="Spore germination GerAC-like C-terminal" evidence="8">
    <location>
        <begin position="263"/>
        <end position="425"/>
    </location>
</feature>
<dbReference type="EMBL" id="WHNZ01000026">
    <property type="protein sequence ID" value="NOV01075.1"/>
    <property type="molecule type" value="Genomic_DNA"/>
</dbReference>
<dbReference type="Proteomes" id="UP000618579">
    <property type="component" value="Unassembled WGS sequence"/>
</dbReference>
<sequence>MPCFGCHFSLYFHECVPFIRIMSSRNQVESPSNLKGRHEAHLISWMRLTACLLSIVIVLSGCWSRRELNDIAIAEGVGIDVTDGQFELTVQIVNPGSVTKAKAEHEMPIIVYSSKGVTLNEAVRRLTSSISRNIYFAHIRILVISEELASKGIVKAMDYLMRGSEFRTDFDVVIARESTAKDLLSVMTPLEKVPANYMFNSLEAAKKEWTSAVTIKLDQLSSGLVTPGKSSVISGIQIIGDPASGTNNSNINYTTPRVRLQYSGNAVIKKDKLVGWLNEKESRAYSVITNQSKRSSIHLVCPEGGNIGIDIARVKSKIYAVVKNDKPEIFIETRTEGNVSDVECQINLFKTDTFAYLDKQYVAFLKSNMENTIKKTQQLGTDIYGFGEAVHRADPKYWNKVKHNWEPIFKQVEPHLYIIAKVRGAGTMGDSVVNDVKE</sequence>
<dbReference type="PANTHER" id="PTHR35789">
    <property type="entry name" value="SPORE GERMINATION PROTEIN B3"/>
    <property type="match status" value="1"/>
</dbReference>
<proteinExistence type="inferred from homology"/>
<evidence type="ECO:0000256" key="2">
    <source>
        <dbReference type="ARBA" id="ARBA00007886"/>
    </source>
</evidence>
<name>A0ABX1ZLW2_9BACL</name>
<keyword evidence="11" id="KW-1185">Reference proteome</keyword>
<evidence type="ECO:0000256" key="1">
    <source>
        <dbReference type="ARBA" id="ARBA00004635"/>
    </source>
</evidence>
<dbReference type="PANTHER" id="PTHR35789:SF1">
    <property type="entry name" value="SPORE GERMINATION PROTEIN B3"/>
    <property type="match status" value="1"/>
</dbReference>
<dbReference type="InterPro" id="IPR038501">
    <property type="entry name" value="Spore_GerAC_C_sf"/>
</dbReference>
<dbReference type="Pfam" id="PF05504">
    <property type="entry name" value="Spore_GerAC"/>
    <property type="match status" value="1"/>
</dbReference>
<keyword evidence="4" id="KW-0732">Signal</keyword>
<keyword evidence="3" id="KW-0309">Germination</keyword>